<dbReference type="GO" id="GO:0005509">
    <property type="term" value="F:calcium ion binding"/>
    <property type="evidence" value="ECO:0007669"/>
    <property type="project" value="InterPro"/>
</dbReference>
<dbReference type="FunFam" id="1.10.238.10:FF:000004">
    <property type="entry name" value="Actinin alpha 1"/>
    <property type="match status" value="1"/>
</dbReference>
<dbReference type="Gene3D" id="1.10.238.10">
    <property type="entry name" value="EF-hand"/>
    <property type="match status" value="2"/>
</dbReference>
<organism evidence="4 5">
    <name type="scientific">Knipowitschia caucasica</name>
    <name type="common">Caucasian dwarf goby</name>
    <name type="synonym">Pomatoschistus caucasicus</name>
    <dbReference type="NCBI Taxonomy" id="637954"/>
    <lineage>
        <taxon>Eukaryota</taxon>
        <taxon>Metazoa</taxon>
        <taxon>Chordata</taxon>
        <taxon>Craniata</taxon>
        <taxon>Vertebrata</taxon>
        <taxon>Euteleostomi</taxon>
        <taxon>Actinopterygii</taxon>
        <taxon>Neopterygii</taxon>
        <taxon>Teleostei</taxon>
        <taxon>Neoteleostei</taxon>
        <taxon>Acanthomorphata</taxon>
        <taxon>Gobiaria</taxon>
        <taxon>Gobiiformes</taxon>
        <taxon>Gobioidei</taxon>
        <taxon>Gobiidae</taxon>
        <taxon>Gobiinae</taxon>
        <taxon>Knipowitschia</taxon>
    </lineage>
</organism>
<dbReference type="Proteomes" id="UP001497482">
    <property type="component" value="Chromosome 10"/>
</dbReference>
<accession>A0AAV2J6H1</accession>
<protein>
    <recommendedName>
        <fullName evidence="3">EF-hand domain-containing protein</fullName>
    </recommendedName>
</protein>
<gene>
    <name evidence="4" type="ORF">KC01_LOCUS4288</name>
</gene>
<dbReference type="AlphaFoldDB" id="A0AAV2J6H1"/>
<dbReference type="SMART" id="SM01184">
    <property type="entry name" value="efhand_Ca_insen"/>
    <property type="match status" value="1"/>
</dbReference>
<dbReference type="InterPro" id="IPR011992">
    <property type="entry name" value="EF-hand-dom_pair"/>
</dbReference>
<name>A0AAV2J6H1_KNICA</name>
<dbReference type="GO" id="GO:0003779">
    <property type="term" value="F:actin binding"/>
    <property type="evidence" value="ECO:0007669"/>
    <property type="project" value="UniProtKB-KW"/>
</dbReference>
<reference evidence="4 5" key="1">
    <citation type="submission" date="2024-04" db="EMBL/GenBank/DDBJ databases">
        <authorList>
            <person name="Waldvogel A.-M."/>
            <person name="Schoenle A."/>
        </authorList>
    </citation>
    <scope>NUCLEOTIDE SEQUENCE [LARGE SCALE GENOMIC DNA]</scope>
</reference>
<dbReference type="InterPro" id="IPR014837">
    <property type="entry name" value="EF-hand_Ca_insen"/>
</dbReference>
<keyword evidence="2" id="KW-0009">Actin-binding</keyword>
<dbReference type="EMBL" id="OZ035832">
    <property type="protein sequence ID" value="CAL1572245.1"/>
    <property type="molecule type" value="Genomic_DNA"/>
</dbReference>
<dbReference type="InterPro" id="IPR002048">
    <property type="entry name" value="EF_hand_dom"/>
</dbReference>
<sequence>MAEEFKACLISLGYDVENDKQGDAEFSRIMGIVDPNNSGAVTFQAFIDFMSRETTDTDTADQVIASFRILAGDKAFITADELRRELPPDQAEYCIARMAPYSGPDAPPEALDYMSFSTALYGESDL</sequence>
<feature type="domain" description="EF-hand" evidence="3">
    <location>
        <begin position="21"/>
        <end position="56"/>
    </location>
</feature>
<evidence type="ECO:0000259" key="3">
    <source>
        <dbReference type="PROSITE" id="PS50222"/>
    </source>
</evidence>
<proteinExistence type="predicted"/>
<evidence type="ECO:0000313" key="5">
    <source>
        <dbReference type="Proteomes" id="UP001497482"/>
    </source>
</evidence>
<dbReference type="SUPFAM" id="SSF47473">
    <property type="entry name" value="EF-hand"/>
    <property type="match status" value="2"/>
</dbReference>
<dbReference type="Pfam" id="PF08726">
    <property type="entry name" value="EFhand_Ca_insen"/>
    <property type="match status" value="1"/>
</dbReference>
<keyword evidence="1" id="KW-0677">Repeat</keyword>
<keyword evidence="5" id="KW-1185">Reference proteome</keyword>
<evidence type="ECO:0000256" key="2">
    <source>
        <dbReference type="ARBA" id="ARBA00023203"/>
    </source>
</evidence>
<evidence type="ECO:0000256" key="1">
    <source>
        <dbReference type="ARBA" id="ARBA00022737"/>
    </source>
</evidence>
<evidence type="ECO:0000313" key="4">
    <source>
        <dbReference type="EMBL" id="CAL1572245.1"/>
    </source>
</evidence>
<dbReference type="PROSITE" id="PS50222">
    <property type="entry name" value="EF_HAND_2"/>
    <property type="match status" value="1"/>
</dbReference>